<dbReference type="GO" id="GO:0003676">
    <property type="term" value="F:nucleic acid binding"/>
    <property type="evidence" value="ECO:0007669"/>
    <property type="project" value="InterPro"/>
</dbReference>
<dbReference type="Pfam" id="PF17917">
    <property type="entry name" value="RT_RNaseH"/>
    <property type="match status" value="1"/>
</dbReference>
<dbReference type="Proteomes" id="UP000076858">
    <property type="component" value="Unassembled WGS sequence"/>
</dbReference>
<evidence type="ECO:0000256" key="2">
    <source>
        <dbReference type="ARBA" id="ARBA00022679"/>
    </source>
</evidence>
<dbReference type="FunFam" id="3.30.420.10:FF:000032">
    <property type="entry name" value="Retrovirus-related Pol polyprotein from transposon 297-like Protein"/>
    <property type="match status" value="1"/>
</dbReference>
<evidence type="ECO:0000259" key="9">
    <source>
        <dbReference type="PROSITE" id="PS50994"/>
    </source>
</evidence>
<dbReference type="EC" id="2.7.7.49" evidence="1"/>
<sequence length="976" mass="110101">MFVFTLNPAKLIKKAVWCEKVTATALINTGAAVTIRLVNGKTLSPQTTVDIVVTHRGKTIKGNALVMPMSGFELLLGNDFLQEFRTIHIDYESEESSLTMGKSPLSEITSLQVEQSQESRLISRDRATTSLSTGHAIVRTVLENIPVANLYPKTVWLEKGVTLGIPEKHSEAKEIEETQEIESDRPKTAFITADGLYQFRTLPNLPTAFAKTLSSAELPLSSWVEIEMVKMFIRGKHVKSVGTPHLKRRPFNSKQAETSTKPSWPVLVLSTSHPRFCINRTPAYYTDEERNSLHMGEGQISSFNVLKQAVTSAPVLAHPNYDLPMEIFPDACVKVVTDHQAFCWLMSKRDLAGRFARWSLSLQEYDITIVYRSGKTHDNADCLLRNPLPVAQELKDKRCFIVGAITFPGLSKDKDESLAEMQKAYRSWNQLIVKLHNGKSRVKNFAYHDNVVSGHLGINRTLHNICDRFFWTKMELDITRHEQSCVDCQSRKGVPDKPTGLLQCIKIESPFQKVGIDLLGPFPLSTKGNKMIIVAVEYLTKCVELKAMSTGKADDVAEFFVNQILLRHGAPEQTITDRRKCFTSDLTQAVVKKLHTNHKTTSSYHPQANGGVKRMNHTLAAMLSMYVSSDQRDWDRTLQYVCFAYNTARQESTGYSPFFLLSGREPRLPIDSELDADPNPLLTEENAAMSFADRLQADLTEVKEIAKTRMERVKEKQKEAYDARHRELFFKQKIYTIQGVETNHTSELQKSPQTSIPDNTERATEKEQQNDDERQEEAQDLPDSVHAQSQPEEEVTVPEEVIVSSDATADMEDVELSNFEYFFQLDETFEAMSQILLWLQQWADSLDVGFSLLADGHLAPQIISPAKFNKVIKTINSQLSRGWSISSNELWIAYRVSTVSVAVTENSFRLFTHVPIFDHAQQYKLFHIINLPGATDNGTHGVLFGNLPDYLAVSADLETFLELCKDDVQHCSKIPG</sequence>
<keyword evidence="11" id="KW-1185">Reference proteome</keyword>
<organism evidence="10 11">
    <name type="scientific">Daphnia magna</name>
    <dbReference type="NCBI Taxonomy" id="35525"/>
    <lineage>
        <taxon>Eukaryota</taxon>
        <taxon>Metazoa</taxon>
        <taxon>Ecdysozoa</taxon>
        <taxon>Arthropoda</taxon>
        <taxon>Crustacea</taxon>
        <taxon>Branchiopoda</taxon>
        <taxon>Diplostraca</taxon>
        <taxon>Cladocera</taxon>
        <taxon>Anomopoda</taxon>
        <taxon>Daphniidae</taxon>
        <taxon>Daphnia</taxon>
    </lineage>
</organism>
<dbReference type="PANTHER" id="PTHR37984">
    <property type="entry name" value="PROTEIN CBG26694"/>
    <property type="match status" value="1"/>
</dbReference>
<evidence type="ECO:0000256" key="8">
    <source>
        <dbReference type="SAM" id="MobiDB-lite"/>
    </source>
</evidence>
<dbReference type="InterPro" id="IPR041373">
    <property type="entry name" value="RT_RNaseH"/>
</dbReference>
<dbReference type="InterPro" id="IPR036397">
    <property type="entry name" value="RNaseH_sf"/>
</dbReference>
<gene>
    <name evidence="10" type="ORF">APZ42_025413</name>
</gene>
<dbReference type="InterPro" id="IPR001584">
    <property type="entry name" value="Integrase_cat-core"/>
</dbReference>
<dbReference type="InterPro" id="IPR041588">
    <property type="entry name" value="Integrase_H2C2"/>
</dbReference>
<evidence type="ECO:0000256" key="4">
    <source>
        <dbReference type="ARBA" id="ARBA00022722"/>
    </source>
</evidence>
<feature type="region of interest" description="Disordered" evidence="8">
    <location>
        <begin position="743"/>
        <end position="797"/>
    </location>
</feature>
<proteinExistence type="predicted"/>
<name>A0A164T432_9CRUS</name>
<comment type="caution">
    <text evidence="10">The sequence shown here is derived from an EMBL/GenBank/DDBJ whole genome shotgun (WGS) entry which is preliminary data.</text>
</comment>
<dbReference type="GO" id="GO:0042575">
    <property type="term" value="C:DNA polymerase complex"/>
    <property type="evidence" value="ECO:0007669"/>
    <property type="project" value="UniProtKB-ARBA"/>
</dbReference>
<dbReference type="Gene3D" id="2.40.70.10">
    <property type="entry name" value="Acid Proteases"/>
    <property type="match status" value="1"/>
</dbReference>
<keyword evidence="2" id="KW-0808">Transferase</keyword>
<evidence type="ECO:0000256" key="7">
    <source>
        <dbReference type="ARBA" id="ARBA00022918"/>
    </source>
</evidence>
<dbReference type="GO" id="GO:0004519">
    <property type="term" value="F:endonuclease activity"/>
    <property type="evidence" value="ECO:0007669"/>
    <property type="project" value="UniProtKB-KW"/>
</dbReference>
<feature type="compositionally biased region" description="Basic and acidic residues" evidence="8">
    <location>
        <begin position="759"/>
        <end position="772"/>
    </location>
</feature>
<dbReference type="InterPro" id="IPR012337">
    <property type="entry name" value="RNaseH-like_sf"/>
</dbReference>
<dbReference type="GO" id="GO:0015074">
    <property type="term" value="P:DNA integration"/>
    <property type="evidence" value="ECO:0007669"/>
    <property type="project" value="InterPro"/>
</dbReference>
<dbReference type="InterPro" id="IPR021109">
    <property type="entry name" value="Peptidase_aspartic_dom_sf"/>
</dbReference>
<dbReference type="InterPro" id="IPR050951">
    <property type="entry name" value="Retrovirus_Pol_polyprotein"/>
</dbReference>
<dbReference type="InterPro" id="IPR043502">
    <property type="entry name" value="DNA/RNA_pol_sf"/>
</dbReference>
<evidence type="ECO:0000313" key="10">
    <source>
        <dbReference type="EMBL" id="KZS10183.1"/>
    </source>
</evidence>
<dbReference type="Gene3D" id="1.10.340.70">
    <property type="match status" value="1"/>
</dbReference>
<dbReference type="OrthoDB" id="6379928at2759"/>
<dbReference type="Gene3D" id="3.30.420.10">
    <property type="entry name" value="Ribonuclease H-like superfamily/Ribonuclease H"/>
    <property type="match status" value="1"/>
</dbReference>
<dbReference type="EMBL" id="LRGB01001873">
    <property type="protein sequence ID" value="KZS10183.1"/>
    <property type="molecule type" value="Genomic_DNA"/>
</dbReference>
<protein>
    <recommendedName>
        <fullName evidence="1">RNA-directed DNA polymerase</fullName>
        <ecNumber evidence="1">2.7.7.49</ecNumber>
    </recommendedName>
</protein>
<dbReference type="STRING" id="35525.A0A164T432"/>
<feature type="domain" description="Integrase catalytic" evidence="9">
    <location>
        <begin position="506"/>
        <end position="665"/>
    </location>
</feature>
<feature type="compositionally biased region" description="Polar residues" evidence="8">
    <location>
        <begin position="743"/>
        <end position="758"/>
    </location>
</feature>
<dbReference type="CDD" id="cd00303">
    <property type="entry name" value="retropepsin_like"/>
    <property type="match status" value="1"/>
</dbReference>
<reference evidence="10 11" key="1">
    <citation type="submission" date="2016-03" db="EMBL/GenBank/DDBJ databases">
        <title>EvidentialGene: Evidence-directed Construction of Genes on Genomes.</title>
        <authorList>
            <person name="Gilbert D.G."/>
            <person name="Choi J.-H."/>
            <person name="Mockaitis K."/>
            <person name="Colbourne J."/>
            <person name="Pfrender M."/>
        </authorList>
    </citation>
    <scope>NUCLEOTIDE SEQUENCE [LARGE SCALE GENOMIC DNA]</scope>
    <source>
        <strain evidence="10 11">Xinb3</strain>
        <tissue evidence="10">Complete organism</tissue>
    </source>
</reference>
<accession>A0A164T432</accession>
<evidence type="ECO:0000256" key="3">
    <source>
        <dbReference type="ARBA" id="ARBA00022695"/>
    </source>
</evidence>
<dbReference type="PROSITE" id="PS50994">
    <property type="entry name" value="INTEGRASE"/>
    <property type="match status" value="1"/>
</dbReference>
<keyword evidence="4" id="KW-0540">Nuclease</keyword>
<evidence type="ECO:0000256" key="6">
    <source>
        <dbReference type="ARBA" id="ARBA00022801"/>
    </source>
</evidence>
<evidence type="ECO:0000256" key="1">
    <source>
        <dbReference type="ARBA" id="ARBA00012493"/>
    </source>
</evidence>
<keyword evidence="5" id="KW-0255">Endonuclease</keyword>
<dbReference type="PANTHER" id="PTHR37984:SF15">
    <property type="entry name" value="INTEGRASE CATALYTIC DOMAIN-CONTAINING PROTEIN"/>
    <property type="match status" value="1"/>
</dbReference>
<keyword evidence="7" id="KW-0695">RNA-directed DNA polymerase</keyword>
<dbReference type="SUPFAM" id="SSF53098">
    <property type="entry name" value="Ribonuclease H-like"/>
    <property type="match status" value="1"/>
</dbReference>
<evidence type="ECO:0000313" key="11">
    <source>
        <dbReference type="Proteomes" id="UP000076858"/>
    </source>
</evidence>
<dbReference type="GO" id="GO:0016787">
    <property type="term" value="F:hydrolase activity"/>
    <property type="evidence" value="ECO:0007669"/>
    <property type="project" value="UniProtKB-KW"/>
</dbReference>
<dbReference type="SUPFAM" id="SSF56672">
    <property type="entry name" value="DNA/RNA polymerases"/>
    <property type="match status" value="1"/>
</dbReference>
<dbReference type="GO" id="GO:0003964">
    <property type="term" value="F:RNA-directed DNA polymerase activity"/>
    <property type="evidence" value="ECO:0007669"/>
    <property type="project" value="UniProtKB-KW"/>
</dbReference>
<keyword evidence="3" id="KW-0548">Nucleotidyltransferase</keyword>
<evidence type="ECO:0000256" key="5">
    <source>
        <dbReference type="ARBA" id="ARBA00022759"/>
    </source>
</evidence>
<keyword evidence="6" id="KW-0378">Hydrolase</keyword>
<dbReference type="Pfam" id="PF17921">
    <property type="entry name" value="Integrase_H2C2"/>
    <property type="match status" value="1"/>
</dbReference>
<dbReference type="AlphaFoldDB" id="A0A164T432"/>